<dbReference type="EMBL" id="QPMK01000017">
    <property type="protein sequence ID" value="RDD64904.1"/>
    <property type="molecule type" value="Genomic_DNA"/>
</dbReference>
<keyword evidence="3" id="KW-1185">Reference proteome</keyword>
<feature type="binding site" evidence="1">
    <location>
        <begin position="139"/>
        <end position="140"/>
    </location>
    <ligand>
        <name>S-adenosyl-L-methionine</name>
        <dbReference type="ChEBI" id="CHEBI:59789"/>
    </ligand>
</feature>
<keyword evidence="1" id="KW-0698">rRNA processing</keyword>
<feature type="binding site" evidence="1">
    <location>
        <position position="97"/>
    </location>
    <ligand>
        <name>S-adenosyl-L-methionine</name>
        <dbReference type="ChEBI" id="CHEBI:59789"/>
    </ligand>
</feature>
<keyword evidence="1 2" id="KW-0489">Methyltransferase</keyword>
<dbReference type="GO" id="GO:0070475">
    <property type="term" value="P:rRNA base methylation"/>
    <property type="evidence" value="ECO:0007669"/>
    <property type="project" value="UniProtKB-UniRule"/>
</dbReference>
<dbReference type="PANTHER" id="PTHR37426:SF1">
    <property type="entry name" value="RIBOSOMAL RNA LARGE SUBUNIT METHYLTRANSFERASE J"/>
    <property type="match status" value="1"/>
</dbReference>
<keyword evidence="1 2" id="KW-0808">Transferase</keyword>
<comment type="caution">
    <text evidence="2">The sequence shown here is derived from an EMBL/GenBank/DDBJ whole genome shotgun (WGS) entry which is preliminary data.</text>
</comment>
<dbReference type="OrthoDB" id="9791274at2"/>
<feature type="binding site" evidence="1">
    <location>
        <position position="19"/>
    </location>
    <ligand>
        <name>S-adenosyl-L-methionine</name>
        <dbReference type="ChEBI" id="CHEBI:59789"/>
    </ligand>
</feature>
<feature type="binding site" evidence="1">
    <location>
        <position position="115"/>
    </location>
    <ligand>
        <name>S-adenosyl-L-methionine</name>
        <dbReference type="ChEBI" id="CHEBI:59789"/>
    </ligand>
</feature>
<reference evidence="2 3" key="1">
    <citation type="submission" date="2018-07" db="EMBL/GenBank/DDBJ databases">
        <title>Thalassococcus profundi sp. nov., a marine bacterium isolated from deep seawater of Okinawa Trough.</title>
        <authorList>
            <person name="Yu M."/>
        </authorList>
    </citation>
    <scope>NUCLEOTIDE SEQUENCE [LARGE SCALE GENOMIC DNA]</scope>
    <source>
        <strain evidence="2 3">WRAS1</strain>
    </source>
</reference>
<proteinExistence type="inferred from homology"/>
<comment type="subunit">
    <text evidence="1">Monomer.</text>
</comment>
<dbReference type="EC" id="2.1.1.266" evidence="1"/>
<comment type="catalytic activity">
    <reaction evidence="1">
        <text>adenosine(2030) in 23S rRNA + S-adenosyl-L-methionine = N(6)-methyladenosine(2030) in 23S rRNA + S-adenosyl-L-homocysteine + H(+)</text>
        <dbReference type="Rhea" id="RHEA:43736"/>
        <dbReference type="Rhea" id="RHEA-COMP:10668"/>
        <dbReference type="Rhea" id="RHEA-COMP:10669"/>
        <dbReference type="ChEBI" id="CHEBI:15378"/>
        <dbReference type="ChEBI" id="CHEBI:57856"/>
        <dbReference type="ChEBI" id="CHEBI:59789"/>
        <dbReference type="ChEBI" id="CHEBI:74411"/>
        <dbReference type="ChEBI" id="CHEBI:74449"/>
        <dbReference type="EC" id="2.1.1.266"/>
    </reaction>
</comment>
<sequence length="259" mass="28459">MLSYQHLYHAGNLADVHKHSLLAWMLAYLTQKDKPLSYIETHAGRGLYDLSAAEAQKTGEAAAGIATLRAAFAADHPYITALHQITKDHGPDAYPGSPLIAQTLLRPADSLHLAELHPGEHAALSQAMQHSGAHVHRQDGLALAQSLCPPTPRRGLLLIDPSYEIKADYDVLPKVLAQLHAKWNVGVLVLWYPILTSQSHAGMLDRLADTFPDALRHEVRFAPIRPGHRMIGSGLFVVNPPYGLETEAKRIAQLFDRRA</sequence>
<evidence type="ECO:0000313" key="2">
    <source>
        <dbReference type="EMBL" id="RDD64904.1"/>
    </source>
</evidence>
<dbReference type="AlphaFoldDB" id="A0A369TJT1"/>
<protein>
    <recommendedName>
        <fullName evidence="1">Ribosomal RNA large subunit methyltransferase J</fullName>
        <ecNumber evidence="1">2.1.1.266</ecNumber>
    </recommendedName>
    <alternativeName>
        <fullName evidence="1">23S rRNA (adenine(2030)-N6)-methyltransferase</fullName>
    </alternativeName>
    <alternativeName>
        <fullName evidence="1">23S rRNA m6A2030 methyltransferase</fullName>
    </alternativeName>
</protein>
<dbReference type="InterPro" id="IPR007473">
    <property type="entry name" value="RlmJ"/>
</dbReference>
<evidence type="ECO:0000313" key="3">
    <source>
        <dbReference type="Proteomes" id="UP000253977"/>
    </source>
</evidence>
<organism evidence="2 3">
    <name type="scientific">Thalassococcus profundi</name>
    <dbReference type="NCBI Taxonomy" id="2282382"/>
    <lineage>
        <taxon>Bacteria</taxon>
        <taxon>Pseudomonadati</taxon>
        <taxon>Pseudomonadota</taxon>
        <taxon>Alphaproteobacteria</taxon>
        <taxon>Rhodobacterales</taxon>
        <taxon>Roseobacteraceae</taxon>
        <taxon>Thalassococcus</taxon>
    </lineage>
</organism>
<dbReference type="Pfam" id="PF04378">
    <property type="entry name" value="RsmJ"/>
    <property type="match status" value="1"/>
</dbReference>
<comment type="function">
    <text evidence="1">Specifically methylates the adenine in position 2030 of 23S rRNA.</text>
</comment>
<dbReference type="Proteomes" id="UP000253977">
    <property type="component" value="Unassembled WGS sequence"/>
</dbReference>
<feature type="active site" description="Proton acceptor" evidence="1">
    <location>
        <position position="160"/>
    </location>
</feature>
<evidence type="ECO:0000256" key="1">
    <source>
        <dbReference type="HAMAP-Rule" id="MF_00934"/>
    </source>
</evidence>
<dbReference type="Gene3D" id="3.40.50.150">
    <property type="entry name" value="Vaccinia Virus protein VP39"/>
    <property type="match status" value="1"/>
</dbReference>
<gene>
    <name evidence="1" type="primary">rlmJ</name>
    <name evidence="2" type="ORF">DU478_18040</name>
</gene>
<dbReference type="InterPro" id="IPR029063">
    <property type="entry name" value="SAM-dependent_MTases_sf"/>
</dbReference>
<dbReference type="RefSeq" id="WP_114512416.1">
    <property type="nucleotide sequence ID" value="NZ_QPMK01000017.1"/>
</dbReference>
<dbReference type="PANTHER" id="PTHR37426">
    <property type="entry name" value="RIBOSOMAL RNA LARGE SUBUNIT METHYLTRANSFERASE J"/>
    <property type="match status" value="1"/>
</dbReference>
<keyword evidence="1" id="KW-0694">RNA-binding</keyword>
<dbReference type="GO" id="GO:0005829">
    <property type="term" value="C:cytosol"/>
    <property type="evidence" value="ECO:0007669"/>
    <property type="project" value="TreeGrafter"/>
</dbReference>
<dbReference type="SUPFAM" id="SSF53335">
    <property type="entry name" value="S-adenosyl-L-methionine-dependent methyltransferases"/>
    <property type="match status" value="1"/>
</dbReference>
<feature type="binding site" evidence="1">
    <location>
        <position position="160"/>
    </location>
    <ligand>
        <name>S-adenosyl-L-methionine</name>
        <dbReference type="ChEBI" id="CHEBI:59789"/>
    </ligand>
</feature>
<name>A0A369TJT1_9RHOB</name>
<feature type="site" description="Interaction with substrate rRNA" evidence="1">
    <location>
        <position position="4"/>
    </location>
</feature>
<dbReference type="GO" id="GO:0036307">
    <property type="term" value="F:23S rRNA (adenine(2030)-N(6))-methyltransferase activity"/>
    <property type="evidence" value="ECO:0007669"/>
    <property type="project" value="UniProtKB-UniRule"/>
</dbReference>
<dbReference type="HAMAP" id="MF_00934">
    <property type="entry name" value="23SrRNA_methyltr_J"/>
    <property type="match status" value="1"/>
</dbReference>
<comment type="similarity">
    <text evidence="1">Belongs to the RlmJ family.</text>
</comment>
<dbReference type="GO" id="GO:0003723">
    <property type="term" value="F:RNA binding"/>
    <property type="evidence" value="ECO:0007669"/>
    <property type="project" value="UniProtKB-UniRule"/>
</dbReference>
<keyword evidence="1" id="KW-0949">S-adenosyl-L-methionine</keyword>
<feature type="binding site" evidence="1">
    <location>
        <position position="42"/>
    </location>
    <ligand>
        <name>S-adenosyl-L-methionine</name>
        <dbReference type="ChEBI" id="CHEBI:59789"/>
    </ligand>
</feature>
<accession>A0A369TJT1</accession>